<dbReference type="GO" id="GO:0008972">
    <property type="term" value="F:phosphomethylpyrimidine kinase activity"/>
    <property type="evidence" value="ECO:0007669"/>
    <property type="project" value="UniProtKB-EC"/>
</dbReference>
<proteinExistence type="predicted"/>
<organism evidence="3 4">
    <name type="scientific">Methanococcus vannielii (strain ATCC 35089 / DSM 1224 / JCM 13029 / OCM 148 / SB)</name>
    <dbReference type="NCBI Taxonomy" id="406327"/>
    <lineage>
        <taxon>Archaea</taxon>
        <taxon>Methanobacteriati</taxon>
        <taxon>Methanobacteriota</taxon>
        <taxon>Methanomada group</taxon>
        <taxon>Methanococci</taxon>
        <taxon>Methanococcales</taxon>
        <taxon>Methanococcaceae</taxon>
        <taxon>Methanococcus</taxon>
    </lineage>
</organism>
<dbReference type="PANTHER" id="PTHR20858:SF17">
    <property type="entry name" value="HYDROXYMETHYLPYRIMIDINE_PHOSPHOMETHYLPYRIMIDINE KINASE THI20-RELATED"/>
    <property type="match status" value="1"/>
</dbReference>
<dbReference type="STRING" id="406327.Mevan_0944"/>
<keyword evidence="3" id="KW-0418">Kinase</keyword>
<dbReference type="Proteomes" id="UP000001107">
    <property type="component" value="Chromosome"/>
</dbReference>
<dbReference type="SUPFAM" id="SSF53613">
    <property type="entry name" value="Ribokinase-like"/>
    <property type="match status" value="1"/>
</dbReference>
<evidence type="ECO:0000313" key="4">
    <source>
        <dbReference type="Proteomes" id="UP000001107"/>
    </source>
</evidence>
<name>A6UQS5_METVS</name>
<dbReference type="InterPro" id="IPR013749">
    <property type="entry name" value="PM/HMP-P_kinase-1"/>
</dbReference>
<evidence type="ECO:0000259" key="1">
    <source>
        <dbReference type="Pfam" id="PF08543"/>
    </source>
</evidence>
<dbReference type="InterPro" id="IPR004399">
    <property type="entry name" value="HMP/HMP-P_kinase_dom"/>
</dbReference>
<dbReference type="RefSeq" id="WP_012065776.1">
    <property type="nucleotide sequence ID" value="NC_009634.1"/>
</dbReference>
<gene>
    <name evidence="3" type="ordered locus">Mevan_0944</name>
</gene>
<dbReference type="KEGG" id="mvn:Mevan_0944"/>
<keyword evidence="4" id="KW-1185">Reference proteome</keyword>
<reference evidence="3" key="1">
    <citation type="submission" date="2007-06" db="EMBL/GenBank/DDBJ databases">
        <title>Complete sequence of Methanococcus vannielii SB.</title>
        <authorList>
            <consortium name="US DOE Joint Genome Institute"/>
            <person name="Copeland A."/>
            <person name="Lucas S."/>
            <person name="Lapidus A."/>
            <person name="Barry K."/>
            <person name="Glavina del Rio T."/>
            <person name="Dalin E."/>
            <person name="Tice H."/>
            <person name="Pitluck S."/>
            <person name="Chain P."/>
            <person name="Malfatti S."/>
            <person name="Shin M."/>
            <person name="Vergez L."/>
            <person name="Schmutz J."/>
            <person name="Larimer F."/>
            <person name="Land M."/>
            <person name="Hauser L."/>
            <person name="Kyrpides N."/>
            <person name="Anderson I."/>
            <person name="Sieprawska-Lupa M."/>
            <person name="Whitman W.B."/>
            <person name="Richardson P."/>
        </authorList>
    </citation>
    <scope>NUCLEOTIDE SEQUENCE [LARGE SCALE GENOMIC DNA]</scope>
    <source>
        <strain evidence="3">SB</strain>
    </source>
</reference>
<dbReference type="Gene3D" id="3.40.225.10">
    <property type="entry name" value="Class II aldolase/adducin N-terminal domain"/>
    <property type="match status" value="1"/>
</dbReference>
<sequence length="435" mass="49316">MNILSVGGFDPSGGAGIIADVKTIKELNKNPISIISSIIPQNNNKVYLKRDLPKKEIKSQFEAVFEDFNIEYVKTGVMTRECIDVLLNFLKEYDLKIICDPVLKSTTNFEFVDSKLFKKYVKFFEKCYLITPNAGEFEILKRFPENGLKLNLDKLNILITGQTDVLKVNNIENKKGAKETKIPGEYVKKEVHGTGCVYSSAITCFLSERNSFEESIKKAKEFVLGSVIYAEKTKYGYSSNPVWINKDSVEKSVLNAVNLIKKMDFSLIPEVGSNIAESTLLPKSYLDVCAISGKIIKNRLGGHSIVGNVHFGASKHLSRIILSAKEFNPKIRACMNIKYDKPLLKYLKENHASEFKISSFNRKDELKNISMELEITEAFQKYLMKIPYENHFDTSLDIIYDLGENGNEPMIRILGQNSLEIVEKLLKIEKISKNL</sequence>
<evidence type="ECO:0000259" key="2">
    <source>
        <dbReference type="Pfam" id="PF10120"/>
    </source>
</evidence>
<dbReference type="InterPro" id="IPR029056">
    <property type="entry name" value="Ribokinase-like"/>
</dbReference>
<dbReference type="GO" id="GO:0009228">
    <property type="term" value="P:thiamine biosynthetic process"/>
    <property type="evidence" value="ECO:0007669"/>
    <property type="project" value="InterPro"/>
</dbReference>
<dbReference type="OrthoDB" id="43786at2157"/>
<dbReference type="HOGENOM" id="CLU_035788_0_0_2"/>
<feature type="domain" description="Thiamine-phosphate synthase ThiN" evidence="2">
    <location>
        <begin position="255"/>
        <end position="427"/>
    </location>
</feature>
<feature type="domain" description="Pyridoxamine kinase/Phosphomethylpyrimidine kinase" evidence="1">
    <location>
        <begin position="10"/>
        <end position="242"/>
    </location>
</feature>
<dbReference type="CDD" id="cd01169">
    <property type="entry name" value="HMPP_kinase"/>
    <property type="match status" value="1"/>
</dbReference>
<dbReference type="EMBL" id="CP000742">
    <property type="protein sequence ID" value="ABR54847.1"/>
    <property type="molecule type" value="Genomic_DNA"/>
</dbReference>
<evidence type="ECO:0000313" key="3">
    <source>
        <dbReference type="EMBL" id="ABR54847.1"/>
    </source>
</evidence>
<dbReference type="Pfam" id="PF08543">
    <property type="entry name" value="Phos_pyr_kin"/>
    <property type="match status" value="1"/>
</dbReference>
<dbReference type="AlphaFoldDB" id="A6UQS5"/>
<dbReference type="SUPFAM" id="SSF53639">
    <property type="entry name" value="AraD/HMP-PK domain-like"/>
    <property type="match status" value="1"/>
</dbReference>
<dbReference type="GeneID" id="5325998"/>
<dbReference type="eggNOG" id="arCOG00020">
    <property type="taxonomic scope" value="Archaea"/>
</dbReference>
<keyword evidence="3" id="KW-0808">Transferase</keyword>
<dbReference type="InterPro" id="IPR036409">
    <property type="entry name" value="Aldolase_II/adducin_N_sf"/>
</dbReference>
<dbReference type="PANTHER" id="PTHR20858">
    <property type="entry name" value="PHOSPHOMETHYLPYRIMIDINE KINASE"/>
    <property type="match status" value="1"/>
</dbReference>
<dbReference type="EC" id="2.7.4.7" evidence="3"/>
<accession>A6UQS5</accession>
<dbReference type="GO" id="GO:0005829">
    <property type="term" value="C:cytosol"/>
    <property type="evidence" value="ECO:0007669"/>
    <property type="project" value="TreeGrafter"/>
</dbReference>
<dbReference type="Gene3D" id="3.40.1190.20">
    <property type="match status" value="1"/>
</dbReference>
<dbReference type="InterPro" id="IPR019293">
    <property type="entry name" value="ThiN"/>
</dbReference>
<protein>
    <submittedName>
        <fullName evidence="3">Phosphomethylpyrimidine kinase</fullName>
        <ecNumber evidence="3">2.7.4.7</ecNumber>
    </submittedName>
</protein>
<dbReference type="GO" id="GO:0008902">
    <property type="term" value="F:hydroxymethylpyrimidine kinase activity"/>
    <property type="evidence" value="ECO:0007669"/>
    <property type="project" value="TreeGrafter"/>
</dbReference>
<dbReference type="Pfam" id="PF10120">
    <property type="entry name" value="ThiN"/>
    <property type="match status" value="1"/>
</dbReference>